<dbReference type="Proteomes" id="UP000762676">
    <property type="component" value="Unassembled WGS sequence"/>
</dbReference>
<feature type="region of interest" description="Disordered" evidence="5">
    <location>
        <begin position="246"/>
        <end position="327"/>
    </location>
</feature>
<feature type="compositionally biased region" description="Polar residues" evidence="5">
    <location>
        <begin position="255"/>
        <end position="269"/>
    </location>
</feature>
<dbReference type="Gene3D" id="1.20.1070.10">
    <property type="entry name" value="Rhodopsin 7-helix transmembrane proteins"/>
    <property type="match status" value="1"/>
</dbReference>
<reference evidence="8 9" key="1">
    <citation type="journal article" date="2021" name="Elife">
        <title>Chloroplast acquisition without the gene transfer in kleptoplastic sea slugs, Plakobranchus ocellatus.</title>
        <authorList>
            <person name="Maeda T."/>
            <person name="Takahashi S."/>
            <person name="Yoshida T."/>
            <person name="Shimamura S."/>
            <person name="Takaki Y."/>
            <person name="Nagai Y."/>
            <person name="Toyoda A."/>
            <person name="Suzuki Y."/>
            <person name="Arimoto A."/>
            <person name="Ishii H."/>
            <person name="Satoh N."/>
            <person name="Nishiyama T."/>
            <person name="Hasebe M."/>
            <person name="Maruyama T."/>
            <person name="Minagawa J."/>
            <person name="Obokata J."/>
            <person name="Shigenobu S."/>
        </authorList>
    </citation>
    <scope>NUCLEOTIDE SEQUENCE [LARGE SCALE GENOMIC DNA]</scope>
</reference>
<feature type="transmembrane region" description="Helical" evidence="6">
    <location>
        <begin position="217"/>
        <end position="238"/>
    </location>
</feature>
<keyword evidence="3 6" id="KW-1133">Transmembrane helix</keyword>
<sequence length="417" mass="47028">MIDSTALGNLSQELSQDLNLSGSDNISYGESHLSKVIYFLDLYINFVLLSILIVFSMGANIVNMMVLVKQGVTSCVSVCLFSISATDFLSTLSGFTGMPPKILMTLHMRPGFDPTAIYYMLAYLAYIFSDISNTLTAFLSLERCLCVSLPLQFKEIFTTKRTVMVIVCIYLVCFGSMMPHFLSSGFVFRTSGNSTYLALWLSPDRATVDVYIDIRNFIQTTLILGVVLVCTSLMLISLQRSSKFNKASAKESEPSTRSTDLSQRTSTELRNMPRAGGKGGEEKGKPGTEIKERKTPSKDQHTIEDSEPDGQIRNDNKARKQNKNSKLSRNRKVIKTVVMLGVFCFACNLPRVAASAAIFLEPRLKVGREYYKWYQLMISINYVFQLSNYSLNIFVYYRYNQSFRETLRHLFGLKTNT</sequence>
<feature type="transmembrane region" description="Helical" evidence="6">
    <location>
        <begin position="373"/>
        <end position="397"/>
    </location>
</feature>
<feature type="transmembrane region" description="Helical" evidence="6">
    <location>
        <begin position="333"/>
        <end position="353"/>
    </location>
</feature>
<keyword evidence="2 6" id="KW-0812">Transmembrane</keyword>
<organism evidence="8 9">
    <name type="scientific">Elysia marginata</name>
    <dbReference type="NCBI Taxonomy" id="1093978"/>
    <lineage>
        <taxon>Eukaryota</taxon>
        <taxon>Metazoa</taxon>
        <taxon>Spiralia</taxon>
        <taxon>Lophotrochozoa</taxon>
        <taxon>Mollusca</taxon>
        <taxon>Gastropoda</taxon>
        <taxon>Heterobranchia</taxon>
        <taxon>Euthyneura</taxon>
        <taxon>Panpulmonata</taxon>
        <taxon>Sacoglossa</taxon>
        <taxon>Placobranchoidea</taxon>
        <taxon>Plakobranchidae</taxon>
        <taxon>Elysia</taxon>
    </lineage>
</organism>
<evidence type="ECO:0000256" key="1">
    <source>
        <dbReference type="ARBA" id="ARBA00004370"/>
    </source>
</evidence>
<feature type="transmembrane region" description="Helical" evidence="6">
    <location>
        <begin position="74"/>
        <end position="96"/>
    </location>
</feature>
<evidence type="ECO:0000259" key="7">
    <source>
        <dbReference type="PROSITE" id="PS50262"/>
    </source>
</evidence>
<protein>
    <submittedName>
        <fullName evidence="8">Chemosensory receptor C</fullName>
    </submittedName>
</protein>
<dbReference type="InterPro" id="IPR052954">
    <property type="entry name" value="GPCR-Ligand_Int"/>
</dbReference>
<dbReference type="PANTHER" id="PTHR46641:SF2">
    <property type="entry name" value="FMRFAMIDE RECEPTOR"/>
    <property type="match status" value="1"/>
</dbReference>
<accession>A0AAV4IJ89</accession>
<dbReference type="GO" id="GO:0004930">
    <property type="term" value="F:G protein-coupled receptor activity"/>
    <property type="evidence" value="ECO:0007669"/>
    <property type="project" value="InterPro"/>
</dbReference>
<keyword evidence="9" id="KW-1185">Reference proteome</keyword>
<name>A0AAV4IJ89_9GAST</name>
<dbReference type="PANTHER" id="PTHR46641">
    <property type="entry name" value="FMRFAMIDE RECEPTOR-RELATED"/>
    <property type="match status" value="1"/>
</dbReference>
<keyword evidence="4 6" id="KW-0472">Membrane</keyword>
<dbReference type="PROSITE" id="PS50262">
    <property type="entry name" value="G_PROTEIN_RECEP_F1_2"/>
    <property type="match status" value="1"/>
</dbReference>
<evidence type="ECO:0000313" key="8">
    <source>
        <dbReference type="EMBL" id="GFS08406.1"/>
    </source>
</evidence>
<dbReference type="GO" id="GO:0016020">
    <property type="term" value="C:membrane"/>
    <property type="evidence" value="ECO:0007669"/>
    <property type="project" value="UniProtKB-SubCell"/>
</dbReference>
<evidence type="ECO:0000256" key="3">
    <source>
        <dbReference type="ARBA" id="ARBA00022989"/>
    </source>
</evidence>
<evidence type="ECO:0000313" key="9">
    <source>
        <dbReference type="Proteomes" id="UP000762676"/>
    </source>
</evidence>
<dbReference type="InterPro" id="IPR017452">
    <property type="entry name" value="GPCR_Rhodpsn_7TM"/>
</dbReference>
<evidence type="ECO:0000256" key="6">
    <source>
        <dbReference type="SAM" id="Phobius"/>
    </source>
</evidence>
<proteinExistence type="predicted"/>
<evidence type="ECO:0000256" key="5">
    <source>
        <dbReference type="SAM" id="MobiDB-lite"/>
    </source>
</evidence>
<keyword evidence="8" id="KW-0675">Receptor</keyword>
<dbReference type="SUPFAM" id="SSF81321">
    <property type="entry name" value="Family A G protein-coupled receptor-like"/>
    <property type="match status" value="1"/>
</dbReference>
<feature type="domain" description="G-protein coupled receptors family 1 profile" evidence="7">
    <location>
        <begin position="59"/>
        <end position="396"/>
    </location>
</feature>
<feature type="compositionally biased region" description="Basic and acidic residues" evidence="5">
    <location>
        <begin position="279"/>
        <end position="318"/>
    </location>
</feature>
<evidence type="ECO:0000256" key="4">
    <source>
        <dbReference type="ARBA" id="ARBA00023136"/>
    </source>
</evidence>
<dbReference type="SMART" id="SM01381">
    <property type="entry name" value="7TM_GPCR_Srsx"/>
    <property type="match status" value="1"/>
</dbReference>
<gene>
    <name evidence="8" type="ORF">ElyMa_003013500</name>
</gene>
<dbReference type="Pfam" id="PF00001">
    <property type="entry name" value="7tm_1"/>
    <property type="match status" value="1"/>
</dbReference>
<evidence type="ECO:0000256" key="2">
    <source>
        <dbReference type="ARBA" id="ARBA00022692"/>
    </source>
</evidence>
<comment type="subcellular location">
    <subcellularLocation>
        <location evidence="1">Membrane</location>
    </subcellularLocation>
</comment>
<feature type="transmembrane region" description="Helical" evidence="6">
    <location>
        <begin position="42"/>
        <end position="62"/>
    </location>
</feature>
<dbReference type="EMBL" id="BMAT01006216">
    <property type="protein sequence ID" value="GFS08406.1"/>
    <property type="molecule type" value="Genomic_DNA"/>
</dbReference>
<dbReference type="InterPro" id="IPR000276">
    <property type="entry name" value="GPCR_Rhodpsn"/>
</dbReference>
<feature type="transmembrane region" description="Helical" evidence="6">
    <location>
        <begin position="162"/>
        <end position="182"/>
    </location>
</feature>
<dbReference type="AlphaFoldDB" id="A0AAV4IJ89"/>
<feature type="transmembrane region" description="Helical" evidence="6">
    <location>
        <begin position="116"/>
        <end position="141"/>
    </location>
</feature>
<comment type="caution">
    <text evidence="8">The sequence shown here is derived from an EMBL/GenBank/DDBJ whole genome shotgun (WGS) entry which is preliminary data.</text>
</comment>